<name>A0ABU1JQL5_9PROT</name>
<dbReference type="Proteomes" id="UP001262410">
    <property type="component" value="Unassembled WGS sequence"/>
</dbReference>
<organism evidence="1 2">
    <name type="scientific">Inquilinus ginsengisoli</name>
    <dbReference type="NCBI Taxonomy" id="363840"/>
    <lineage>
        <taxon>Bacteria</taxon>
        <taxon>Pseudomonadati</taxon>
        <taxon>Pseudomonadota</taxon>
        <taxon>Alphaproteobacteria</taxon>
        <taxon>Rhodospirillales</taxon>
        <taxon>Rhodospirillaceae</taxon>
        <taxon>Inquilinus</taxon>
    </lineage>
</organism>
<dbReference type="RefSeq" id="WP_309795740.1">
    <property type="nucleotide sequence ID" value="NZ_JAVDPW010000006.1"/>
</dbReference>
<proteinExistence type="predicted"/>
<dbReference type="EMBL" id="JAVDPW010000006">
    <property type="protein sequence ID" value="MDR6290917.1"/>
    <property type="molecule type" value="Genomic_DNA"/>
</dbReference>
<keyword evidence="2" id="KW-1185">Reference proteome</keyword>
<accession>A0ABU1JQL5</accession>
<gene>
    <name evidence="1" type="ORF">E9232_003443</name>
</gene>
<sequence length="112" mass="12359">MAVTREVRERDGLKLYRNTLSRRLLAAEGTARMLQAALREFPDLLGFDQWAHPSGALMLCRTDNRPTVLAKDKAWTPARGDLVFAAARTDSEIPTMALPHGQLGEGAQPAFL</sequence>
<evidence type="ECO:0000313" key="1">
    <source>
        <dbReference type="EMBL" id="MDR6290917.1"/>
    </source>
</evidence>
<evidence type="ECO:0000313" key="2">
    <source>
        <dbReference type="Proteomes" id="UP001262410"/>
    </source>
</evidence>
<reference evidence="1 2" key="1">
    <citation type="submission" date="2023-07" db="EMBL/GenBank/DDBJ databases">
        <title>Sorghum-associated microbial communities from plants grown in Nebraska, USA.</title>
        <authorList>
            <person name="Schachtman D."/>
        </authorList>
    </citation>
    <scope>NUCLEOTIDE SEQUENCE [LARGE SCALE GENOMIC DNA]</scope>
    <source>
        <strain evidence="1 2">584</strain>
    </source>
</reference>
<comment type="caution">
    <text evidence="1">The sequence shown here is derived from an EMBL/GenBank/DDBJ whole genome shotgun (WGS) entry which is preliminary data.</text>
</comment>
<protein>
    <submittedName>
        <fullName evidence="1">Uncharacterized protein</fullName>
    </submittedName>
</protein>